<keyword evidence="2" id="KW-1185">Reference proteome</keyword>
<protein>
    <submittedName>
        <fullName evidence="1">Uncharacterized protein</fullName>
    </submittedName>
</protein>
<sequence length="241" mass="27052">MAEVPVVNGHNCFEVALPELPHGYRFDIKQPLRLVPFSTFEGHLPVIDICRTCYIYAISHFDVVQVNAISARATARDPAPIALAGLAQFAGIVDAIGHPMFEDMNPVVPREGRTLVLIDRHYALSGTPSQMPSLTYLIKYSNVDDPHLHRFTTAAEFELVNYHGAGNVIKEYWYGFKPHRINAPFIRSILNALTPFANTAIWNKLPYEEAQALNELWRTQKLEIWTSGLTVTALRAREGLA</sequence>
<evidence type="ECO:0000313" key="2">
    <source>
        <dbReference type="Proteomes" id="UP001230649"/>
    </source>
</evidence>
<gene>
    <name evidence="1" type="ORF">QFC20_006351</name>
</gene>
<dbReference type="Proteomes" id="UP001230649">
    <property type="component" value="Unassembled WGS sequence"/>
</dbReference>
<dbReference type="EMBL" id="JASBWS010000110">
    <property type="protein sequence ID" value="KAJ9096635.1"/>
    <property type="molecule type" value="Genomic_DNA"/>
</dbReference>
<name>A0ACC2VC18_9TREE</name>
<reference evidence="1" key="1">
    <citation type="submission" date="2023-04" db="EMBL/GenBank/DDBJ databases">
        <title>Draft Genome sequencing of Naganishia species isolated from polar environments using Oxford Nanopore Technology.</title>
        <authorList>
            <person name="Leo P."/>
            <person name="Venkateswaran K."/>
        </authorList>
    </citation>
    <scope>NUCLEOTIDE SEQUENCE</scope>
    <source>
        <strain evidence="1">MNA-CCFEE 5262</strain>
    </source>
</reference>
<evidence type="ECO:0000313" key="1">
    <source>
        <dbReference type="EMBL" id="KAJ9096635.1"/>
    </source>
</evidence>
<comment type="caution">
    <text evidence="1">The sequence shown here is derived from an EMBL/GenBank/DDBJ whole genome shotgun (WGS) entry which is preliminary data.</text>
</comment>
<organism evidence="1 2">
    <name type="scientific">Naganishia adeliensis</name>
    <dbReference type="NCBI Taxonomy" id="92952"/>
    <lineage>
        <taxon>Eukaryota</taxon>
        <taxon>Fungi</taxon>
        <taxon>Dikarya</taxon>
        <taxon>Basidiomycota</taxon>
        <taxon>Agaricomycotina</taxon>
        <taxon>Tremellomycetes</taxon>
        <taxon>Filobasidiales</taxon>
        <taxon>Filobasidiaceae</taxon>
        <taxon>Naganishia</taxon>
    </lineage>
</organism>
<accession>A0ACC2VC18</accession>
<proteinExistence type="predicted"/>